<dbReference type="InterPro" id="IPR042177">
    <property type="entry name" value="Cell/Rod_1"/>
</dbReference>
<dbReference type="Gene3D" id="2.40.10.340">
    <property type="entry name" value="Rod shape-determining protein MreC, domain 1"/>
    <property type="match status" value="1"/>
</dbReference>
<dbReference type="PANTHER" id="PTHR34138:SF1">
    <property type="entry name" value="CELL SHAPE-DETERMINING PROTEIN MREC"/>
    <property type="match status" value="1"/>
</dbReference>
<keyword evidence="6" id="KW-0472">Membrane</keyword>
<dbReference type="GO" id="GO:0008360">
    <property type="term" value="P:regulation of cell shape"/>
    <property type="evidence" value="ECO:0007669"/>
    <property type="project" value="UniProtKB-KW"/>
</dbReference>
<dbReference type="Gene3D" id="2.40.10.350">
    <property type="entry name" value="Rod shape-determining protein MreC, domain 2"/>
    <property type="match status" value="1"/>
</dbReference>
<evidence type="ECO:0000256" key="3">
    <source>
        <dbReference type="ARBA" id="ARBA00022960"/>
    </source>
</evidence>
<dbReference type="InterPro" id="IPR042175">
    <property type="entry name" value="Cell/Rod_MreC_2"/>
</dbReference>
<protein>
    <recommendedName>
        <fullName evidence="2">Cell shape-determining protein MreC</fullName>
    </recommendedName>
    <alternativeName>
        <fullName evidence="4">Cell shape protein MreC</fullName>
    </alternativeName>
</protein>
<dbReference type="PANTHER" id="PTHR34138">
    <property type="entry name" value="CELL SHAPE-DETERMINING PROTEIN MREC"/>
    <property type="match status" value="1"/>
</dbReference>
<dbReference type="GO" id="GO:0005886">
    <property type="term" value="C:plasma membrane"/>
    <property type="evidence" value="ECO:0007669"/>
    <property type="project" value="TreeGrafter"/>
</dbReference>
<dbReference type="Pfam" id="PF04085">
    <property type="entry name" value="MreC"/>
    <property type="match status" value="1"/>
</dbReference>
<keyword evidence="6" id="KW-0812">Transmembrane</keyword>
<dbReference type="EMBL" id="CP027845">
    <property type="protein sequence ID" value="AVP88109.1"/>
    <property type="molecule type" value="Genomic_DNA"/>
</dbReference>
<feature type="coiled-coil region" evidence="5">
    <location>
        <begin position="84"/>
        <end position="111"/>
    </location>
</feature>
<organism evidence="8 9">
    <name type="scientific">Candidatus Phycorickettsia trachydisci</name>
    <dbReference type="NCBI Taxonomy" id="2115978"/>
    <lineage>
        <taxon>Bacteria</taxon>
        <taxon>Pseudomonadati</taxon>
        <taxon>Pseudomonadota</taxon>
        <taxon>Alphaproteobacteria</taxon>
        <taxon>Rickettsiales</taxon>
        <taxon>Rickettsiaceae</taxon>
        <taxon>Candidatus Phycorickettsia</taxon>
    </lineage>
</organism>
<evidence type="ECO:0000256" key="1">
    <source>
        <dbReference type="ARBA" id="ARBA00009369"/>
    </source>
</evidence>
<name>A0A2P1PA26_9RICK</name>
<keyword evidence="3" id="KW-0133">Cell shape</keyword>
<proteinExistence type="inferred from homology"/>
<sequence length="276" mass="30889">MILFENRTKRSSNVNFYRKVLLVCKKFLIVLILVALLVNYLLSKNASSRSLSIDISGTLHKAVNSSFDYFGNFWSNIIGYFGDVKTLKLENQKLSQKVLQLTQEINDLSVIQDQNQELRKLLNFISGYKAQSITAQLISITTNPEGQYGLINCGKKHSVSLGDTVVCDQGFIGKIIQVGDYYSKVLLITNSKLRIPVRSSSGQKGILKGDPDQPYISYIARPDKVNTDELLFTSLDSANLIADIPIGRIAHMSNKVLVKPNTKLEDLRFISVLKKP</sequence>
<evidence type="ECO:0000313" key="8">
    <source>
        <dbReference type="EMBL" id="AVP88109.1"/>
    </source>
</evidence>
<dbReference type="AlphaFoldDB" id="A0A2P1PA26"/>
<evidence type="ECO:0000256" key="4">
    <source>
        <dbReference type="ARBA" id="ARBA00032089"/>
    </source>
</evidence>
<reference evidence="8 9" key="1">
    <citation type="submission" date="2018-03" db="EMBL/GenBank/DDBJ databases">
        <title>A gene transfer event suggests a long-term partnership between eustigmatophyte algae and a novel lineage of endosymbiotic bacteria.</title>
        <authorList>
            <person name="Yurchenko T."/>
            <person name="Sevcikova T."/>
            <person name="Pribyl P."/>
            <person name="El Karkouri K."/>
            <person name="Klimes V."/>
            <person name="Amaral R."/>
            <person name="Zbrankova V."/>
            <person name="Kim E."/>
            <person name="Raoult D."/>
            <person name="Santos L.M.A."/>
            <person name="Elias M."/>
        </authorList>
    </citation>
    <scope>NUCLEOTIDE SEQUENCE [LARGE SCALE GENOMIC DNA]</scope>
    <source>
        <strain evidence="8">CCALA 838</strain>
    </source>
</reference>
<evidence type="ECO:0000313" key="9">
    <source>
        <dbReference type="Proteomes" id="UP000241762"/>
    </source>
</evidence>
<evidence type="ECO:0000256" key="5">
    <source>
        <dbReference type="SAM" id="Coils"/>
    </source>
</evidence>
<dbReference type="InterPro" id="IPR007221">
    <property type="entry name" value="MreC"/>
</dbReference>
<accession>A0A2P1PA26</accession>
<dbReference type="InterPro" id="IPR055342">
    <property type="entry name" value="MreC_beta-barrel_core"/>
</dbReference>
<dbReference type="RefSeq" id="WP_106874923.1">
    <property type="nucleotide sequence ID" value="NZ_CP027845.1"/>
</dbReference>
<keyword evidence="5" id="KW-0175">Coiled coil</keyword>
<dbReference type="Proteomes" id="UP000241762">
    <property type="component" value="Chromosome"/>
</dbReference>
<evidence type="ECO:0000256" key="6">
    <source>
        <dbReference type="SAM" id="Phobius"/>
    </source>
</evidence>
<gene>
    <name evidence="8" type="ORF">phytr_11840</name>
</gene>
<dbReference type="KEGG" id="ptc:phytr_11840"/>
<feature type="transmembrane region" description="Helical" evidence="6">
    <location>
        <begin position="20"/>
        <end position="42"/>
    </location>
</feature>
<keyword evidence="6" id="KW-1133">Transmembrane helix</keyword>
<feature type="domain" description="Rod shape-determining protein MreC beta-barrel core" evidence="7">
    <location>
        <begin position="138"/>
        <end position="274"/>
    </location>
</feature>
<evidence type="ECO:0000256" key="2">
    <source>
        <dbReference type="ARBA" id="ARBA00013855"/>
    </source>
</evidence>
<dbReference type="OrthoDB" id="8478127at2"/>
<comment type="similarity">
    <text evidence="1">Belongs to the MreC family.</text>
</comment>
<keyword evidence="9" id="KW-1185">Reference proteome</keyword>
<evidence type="ECO:0000259" key="7">
    <source>
        <dbReference type="Pfam" id="PF04085"/>
    </source>
</evidence>